<reference evidence="2 3" key="2">
    <citation type="submission" date="2018-11" db="EMBL/GenBank/DDBJ databases">
        <authorList>
            <consortium name="Pathogen Informatics"/>
        </authorList>
    </citation>
    <scope>NUCLEOTIDE SEQUENCE [LARGE SCALE GENOMIC DNA]</scope>
    <source>
        <strain evidence="2 3">MHpl1</strain>
    </source>
</reference>
<dbReference type="InterPro" id="IPR013158">
    <property type="entry name" value="AID"/>
</dbReference>
<evidence type="ECO:0000259" key="1">
    <source>
        <dbReference type="Pfam" id="PF08210"/>
    </source>
</evidence>
<gene>
    <name evidence="2" type="ORF">HPLM_LOCUS1920</name>
</gene>
<sequence length="90" mass="10242">VELHEIVIFVSKSPCFHQDCDPKCEVVDECKSNKACAKLLGLLLSKVRKELKKVDVKMTVKFLYPHLNRGDLYTKQGILCMLQAGIKVYC</sequence>
<accession>A0A0N4VXA2</accession>
<feature type="domain" description="Activation-induced cytidine deaminase AID" evidence="1">
    <location>
        <begin position="2"/>
        <end position="88"/>
    </location>
</feature>
<keyword evidence="3" id="KW-1185">Reference proteome</keyword>
<proteinExistence type="predicted"/>
<dbReference type="GO" id="GO:0016814">
    <property type="term" value="F:hydrolase activity, acting on carbon-nitrogen (but not peptide) bonds, in cyclic amidines"/>
    <property type="evidence" value="ECO:0007669"/>
    <property type="project" value="InterPro"/>
</dbReference>
<dbReference type="STRING" id="6290.A0A0N4VXA2"/>
<dbReference type="Pfam" id="PF08210">
    <property type="entry name" value="APOBEC_N"/>
    <property type="match status" value="1"/>
</dbReference>
<dbReference type="Proteomes" id="UP000268014">
    <property type="component" value="Unassembled WGS sequence"/>
</dbReference>
<organism evidence="4">
    <name type="scientific">Haemonchus placei</name>
    <name type="common">Barber's pole worm</name>
    <dbReference type="NCBI Taxonomy" id="6290"/>
    <lineage>
        <taxon>Eukaryota</taxon>
        <taxon>Metazoa</taxon>
        <taxon>Ecdysozoa</taxon>
        <taxon>Nematoda</taxon>
        <taxon>Chromadorea</taxon>
        <taxon>Rhabditida</taxon>
        <taxon>Rhabditina</taxon>
        <taxon>Rhabditomorpha</taxon>
        <taxon>Strongyloidea</taxon>
        <taxon>Trichostrongylidae</taxon>
        <taxon>Haemonchus</taxon>
    </lineage>
</organism>
<dbReference type="WBParaSite" id="HPLM_0000192201-mRNA-1">
    <property type="protein sequence ID" value="HPLM_0000192201-mRNA-1"/>
    <property type="gene ID" value="HPLM_0000192201"/>
</dbReference>
<evidence type="ECO:0000313" key="3">
    <source>
        <dbReference type="Proteomes" id="UP000268014"/>
    </source>
</evidence>
<evidence type="ECO:0000313" key="2">
    <source>
        <dbReference type="EMBL" id="VDO12006.1"/>
    </source>
</evidence>
<reference evidence="4" key="1">
    <citation type="submission" date="2017-02" db="UniProtKB">
        <authorList>
            <consortium name="WormBaseParasite"/>
        </authorList>
    </citation>
    <scope>IDENTIFICATION</scope>
</reference>
<protein>
    <submittedName>
        <fullName evidence="4">APOBEC_N domain-containing protein</fullName>
    </submittedName>
</protein>
<dbReference type="GO" id="GO:0008270">
    <property type="term" value="F:zinc ion binding"/>
    <property type="evidence" value="ECO:0007669"/>
    <property type="project" value="InterPro"/>
</dbReference>
<dbReference type="OrthoDB" id="10262177at2759"/>
<name>A0A0N4VXA2_HAEPC</name>
<evidence type="ECO:0000313" key="4">
    <source>
        <dbReference type="WBParaSite" id="HPLM_0000192201-mRNA-1"/>
    </source>
</evidence>
<dbReference type="AlphaFoldDB" id="A0A0N4VXA2"/>
<dbReference type="EMBL" id="UZAF01003075">
    <property type="protein sequence ID" value="VDO12006.1"/>
    <property type="molecule type" value="Genomic_DNA"/>
</dbReference>